<organism evidence="1 2">
    <name type="scientific">Candidatus Nitronereus thalassa</name>
    <dbReference type="NCBI Taxonomy" id="3020898"/>
    <lineage>
        <taxon>Bacteria</taxon>
        <taxon>Pseudomonadati</taxon>
        <taxon>Nitrospirota</taxon>
        <taxon>Nitrospiria</taxon>
        <taxon>Nitrospirales</taxon>
        <taxon>Nitrospiraceae</taxon>
        <taxon>Candidatus Nitronereus</taxon>
    </lineage>
</organism>
<name>A0ABU3KA44_9BACT</name>
<dbReference type="RefSeq" id="WP_313833822.1">
    <property type="nucleotide sequence ID" value="NZ_JAQOUE010000001.1"/>
</dbReference>
<evidence type="ECO:0000313" key="1">
    <source>
        <dbReference type="EMBL" id="MDT7043275.1"/>
    </source>
</evidence>
<sequence>MSIRQGAGEWEPLLLGIQAEHCGVCDQELYRNTTMFKGGWQRCSVCGHFVHYACLASGKVKFLKRRPRVCLHCNESPKPSIN</sequence>
<accession>A0ABU3KA44</accession>
<proteinExistence type="predicted"/>
<dbReference type="Proteomes" id="UP001250932">
    <property type="component" value="Unassembled WGS sequence"/>
</dbReference>
<dbReference type="EMBL" id="JAQOUE010000001">
    <property type="protein sequence ID" value="MDT7043275.1"/>
    <property type="molecule type" value="Genomic_DNA"/>
</dbReference>
<gene>
    <name evidence="1" type="ORF">PPG34_13015</name>
</gene>
<reference evidence="1 2" key="1">
    <citation type="journal article" date="2023" name="ISME J.">
        <title>Cultivation and genomic characterization of novel and ubiquitous marine nitrite-oxidizing bacteria from the Nitrospirales.</title>
        <authorList>
            <person name="Mueller A.J."/>
            <person name="Daebeler A."/>
            <person name="Herbold C.W."/>
            <person name="Kirkegaard R.H."/>
            <person name="Daims H."/>
        </authorList>
    </citation>
    <scope>NUCLEOTIDE SEQUENCE [LARGE SCALE GENOMIC DNA]</scope>
    <source>
        <strain evidence="1 2">EB</strain>
    </source>
</reference>
<evidence type="ECO:0000313" key="2">
    <source>
        <dbReference type="Proteomes" id="UP001250932"/>
    </source>
</evidence>
<evidence type="ECO:0008006" key="3">
    <source>
        <dbReference type="Google" id="ProtNLM"/>
    </source>
</evidence>
<keyword evidence="2" id="KW-1185">Reference proteome</keyword>
<comment type="caution">
    <text evidence="1">The sequence shown here is derived from an EMBL/GenBank/DDBJ whole genome shotgun (WGS) entry which is preliminary data.</text>
</comment>
<protein>
    <recommendedName>
        <fullName evidence="3">Phorbol-ester/DAG-type domain-containing protein</fullName>
    </recommendedName>
</protein>